<evidence type="ECO:0000256" key="1">
    <source>
        <dbReference type="ARBA" id="ARBA00001933"/>
    </source>
</evidence>
<accession>A0A7C2P3J4</accession>
<reference evidence="5" key="1">
    <citation type="journal article" date="2020" name="mSystems">
        <title>Genome- and Community-Level Interaction Insights into Carbon Utilization and Element Cycling Functions of Hydrothermarchaeota in Hydrothermal Sediment.</title>
        <authorList>
            <person name="Zhou Z."/>
            <person name="Liu Y."/>
            <person name="Xu W."/>
            <person name="Pan J."/>
            <person name="Luo Z.H."/>
            <person name="Li M."/>
        </authorList>
    </citation>
    <scope>NUCLEOTIDE SEQUENCE [LARGE SCALE GENOMIC DNA]</scope>
    <source>
        <strain evidence="5">SpSt-339</strain>
    </source>
</reference>
<dbReference type="Pfam" id="PF00291">
    <property type="entry name" value="PALP"/>
    <property type="match status" value="1"/>
</dbReference>
<dbReference type="Gene3D" id="3.40.50.1100">
    <property type="match status" value="1"/>
</dbReference>
<gene>
    <name evidence="5" type="ORF">ENQ76_08810</name>
</gene>
<protein>
    <submittedName>
        <fullName evidence="5">Pyridoxal-phosphate dependent enzyme</fullName>
    </submittedName>
</protein>
<proteinExistence type="predicted"/>
<evidence type="ECO:0000313" key="5">
    <source>
        <dbReference type="EMBL" id="HEN15553.1"/>
    </source>
</evidence>
<evidence type="ECO:0000259" key="4">
    <source>
        <dbReference type="Pfam" id="PF00291"/>
    </source>
</evidence>
<organism evidence="5">
    <name type="scientific">Schlesneria paludicola</name>
    <dbReference type="NCBI Taxonomy" id="360056"/>
    <lineage>
        <taxon>Bacteria</taxon>
        <taxon>Pseudomonadati</taxon>
        <taxon>Planctomycetota</taxon>
        <taxon>Planctomycetia</taxon>
        <taxon>Planctomycetales</taxon>
        <taxon>Planctomycetaceae</taxon>
        <taxon>Schlesneria</taxon>
    </lineage>
</organism>
<feature type="domain" description="Tryptophan synthase beta chain-like PALP" evidence="4">
    <location>
        <begin position="2"/>
        <end position="165"/>
    </location>
</feature>
<dbReference type="GO" id="GO:0006565">
    <property type="term" value="P:L-serine catabolic process"/>
    <property type="evidence" value="ECO:0007669"/>
    <property type="project" value="TreeGrafter"/>
</dbReference>
<comment type="caution">
    <text evidence="5">The sequence shown here is derived from an EMBL/GenBank/DDBJ whole genome shotgun (WGS) entry which is preliminary data.</text>
</comment>
<dbReference type="GO" id="GO:0004794">
    <property type="term" value="F:threonine deaminase activity"/>
    <property type="evidence" value="ECO:0007669"/>
    <property type="project" value="TreeGrafter"/>
</dbReference>
<name>A0A7C2P3J4_9PLAN</name>
<dbReference type="AlphaFoldDB" id="A0A7C2P3J4"/>
<keyword evidence="2" id="KW-0663">Pyridoxal phosphate</keyword>
<dbReference type="InterPro" id="IPR036052">
    <property type="entry name" value="TrpB-like_PALP_sf"/>
</dbReference>
<dbReference type="PANTHER" id="PTHR48078">
    <property type="entry name" value="THREONINE DEHYDRATASE, MITOCHONDRIAL-RELATED"/>
    <property type="match status" value="1"/>
</dbReference>
<dbReference type="GO" id="GO:0009097">
    <property type="term" value="P:isoleucine biosynthetic process"/>
    <property type="evidence" value="ECO:0007669"/>
    <property type="project" value="TreeGrafter"/>
</dbReference>
<dbReference type="PANTHER" id="PTHR48078:SF6">
    <property type="entry name" value="L-THREONINE DEHYDRATASE CATABOLIC TDCB"/>
    <property type="match status" value="1"/>
</dbReference>
<dbReference type="InterPro" id="IPR001926">
    <property type="entry name" value="TrpB-like_PALP"/>
</dbReference>
<dbReference type="SUPFAM" id="SSF53686">
    <property type="entry name" value="Tryptophan synthase beta subunit-like PLP-dependent enzymes"/>
    <property type="match status" value="1"/>
</dbReference>
<dbReference type="GO" id="GO:0003941">
    <property type="term" value="F:L-serine ammonia-lyase activity"/>
    <property type="evidence" value="ECO:0007669"/>
    <property type="project" value="TreeGrafter"/>
</dbReference>
<comment type="cofactor">
    <cofactor evidence="1">
        <name>pyridoxal 5'-phosphate</name>
        <dbReference type="ChEBI" id="CHEBI:597326"/>
    </cofactor>
</comment>
<dbReference type="EMBL" id="DSOK01000251">
    <property type="protein sequence ID" value="HEN15553.1"/>
    <property type="molecule type" value="Genomic_DNA"/>
</dbReference>
<keyword evidence="3" id="KW-0456">Lyase</keyword>
<dbReference type="GO" id="GO:0006567">
    <property type="term" value="P:L-threonine catabolic process"/>
    <property type="evidence" value="ECO:0007669"/>
    <property type="project" value="TreeGrafter"/>
</dbReference>
<evidence type="ECO:0000256" key="2">
    <source>
        <dbReference type="ARBA" id="ARBA00022898"/>
    </source>
</evidence>
<sequence>MSGVHSLAHELAAQAEQPWDHVFVMSGGGGLLLAVARGFEQALSAGTIPRLPRTDCVQPAGNDTIAGALRAGRDQSVAVNCTSKISGLQVPNVVDGNEVIAICRKNGGTGHLVDDEFIWETQKRLAREEAIFAEPAGATAVAGCLRAAQRGELDPNASICCLVSGSAFKDPPSVEAMTQDADCPLIELADLQRRVEDAAA</sequence>
<dbReference type="InterPro" id="IPR050147">
    <property type="entry name" value="Ser/Thr_Dehydratase"/>
</dbReference>
<evidence type="ECO:0000256" key="3">
    <source>
        <dbReference type="ARBA" id="ARBA00023239"/>
    </source>
</evidence>